<comment type="caution">
    <text evidence="1">The sequence shown here is derived from an EMBL/GenBank/DDBJ whole genome shotgun (WGS) entry which is preliminary data.</text>
</comment>
<sequence>AVPTVCLRRTGLSVQSSSLLPLPVAEAALAPLRELGIRILNYLDDWLILAHLDVVLNHLAQLGLQVNCEKSKLSPVQRISFLGVELDSVSMSAHLSPERAQSVLSCATTFRCGSTAPGAHGILSRGHATGFDAHETVATLASYPSPRWSWRRGTFRVNITPSCRKTLSPWTDIVFLWSGVPLEQV</sequence>
<dbReference type="InterPro" id="IPR052055">
    <property type="entry name" value="Hepadnavirus_pol/RT"/>
</dbReference>
<dbReference type="PANTHER" id="PTHR33050:SF7">
    <property type="entry name" value="RIBONUCLEASE H"/>
    <property type="match status" value="1"/>
</dbReference>
<feature type="non-terminal residue" evidence="1">
    <location>
        <position position="185"/>
    </location>
</feature>
<dbReference type="InterPro" id="IPR043128">
    <property type="entry name" value="Rev_trsase/Diguanyl_cyclase"/>
</dbReference>
<dbReference type="Gene3D" id="3.30.70.270">
    <property type="match status" value="1"/>
</dbReference>
<name>A0ABD0QM06_CIRMR</name>
<dbReference type="PANTHER" id="PTHR33050">
    <property type="entry name" value="REVERSE TRANSCRIPTASE DOMAIN-CONTAINING PROTEIN"/>
    <property type="match status" value="1"/>
</dbReference>
<reference evidence="1 2" key="1">
    <citation type="submission" date="2024-05" db="EMBL/GenBank/DDBJ databases">
        <title>Genome sequencing and assembly of Indian major carp, Cirrhinus mrigala (Hamilton, 1822).</title>
        <authorList>
            <person name="Mohindra V."/>
            <person name="Chowdhury L.M."/>
            <person name="Lal K."/>
            <person name="Jena J.K."/>
        </authorList>
    </citation>
    <scope>NUCLEOTIDE SEQUENCE [LARGE SCALE GENOMIC DNA]</scope>
    <source>
        <strain evidence="1">CM1030</strain>
        <tissue evidence="1">Blood</tissue>
    </source>
</reference>
<gene>
    <name evidence="1" type="ORF">M9458_018887</name>
</gene>
<evidence type="ECO:0000313" key="2">
    <source>
        <dbReference type="Proteomes" id="UP001529510"/>
    </source>
</evidence>
<evidence type="ECO:0000313" key="1">
    <source>
        <dbReference type="EMBL" id="KAL0187217.1"/>
    </source>
</evidence>
<dbReference type="SUPFAM" id="SSF56672">
    <property type="entry name" value="DNA/RNA polymerases"/>
    <property type="match status" value="1"/>
</dbReference>
<feature type="non-terminal residue" evidence="1">
    <location>
        <position position="1"/>
    </location>
</feature>
<proteinExistence type="predicted"/>
<dbReference type="EMBL" id="JAMKFB020000008">
    <property type="protein sequence ID" value="KAL0187217.1"/>
    <property type="molecule type" value="Genomic_DNA"/>
</dbReference>
<dbReference type="InterPro" id="IPR043502">
    <property type="entry name" value="DNA/RNA_pol_sf"/>
</dbReference>
<protein>
    <recommendedName>
        <fullName evidence="3">Reverse transcriptase</fullName>
    </recommendedName>
</protein>
<dbReference type="AlphaFoldDB" id="A0ABD0QM06"/>
<evidence type="ECO:0008006" key="3">
    <source>
        <dbReference type="Google" id="ProtNLM"/>
    </source>
</evidence>
<accession>A0ABD0QM06</accession>
<keyword evidence="2" id="KW-1185">Reference proteome</keyword>
<dbReference type="Proteomes" id="UP001529510">
    <property type="component" value="Unassembled WGS sequence"/>
</dbReference>
<organism evidence="1 2">
    <name type="scientific">Cirrhinus mrigala</name>
    <name type="common">Mrigala</name>
    <dbReference type="NCBI Taxonomy" id="683832"/>
    <lineage>
        <taxon>Eukaryota</taxon>
        <taxon>Metazoa</taxon>
        <taxon>Chordata</taxon>
        <taxon>Craniata</taxon>
        <taxon>Vertebrata</taxon>
        <taxon>Euteleostomi</taxon>
        <taxon>Actinopterygii</taxon>
        <taxon>Neopterygii</taxon>
        <taxon>Teleostei</taxon>
        <taxon>Ostariophysi</taxon>
        <taxon>Cypriniformes</taxon>
        <taxon>Cyprinidae</taxon>
        <taxon>Labeoninae</taxon>
        <taxon>Labeonini</taxon>
        <taxon>Cirrhinus</taxon>
    </lineage>
</organism>